<protein>
    <submittedName>
        <fullName evidence="2">Uncharacterized protein</fullName>
    </submittedName>
</protein>
<name>A0A4Z2EUW8_9TELE</name>
<dbReference type="AlphaFoldDB" id="A0A4Z2EUW8"/>
<comment type="caution">
    <text evidence="2">The sequence shown here is derived from an EMBL/GenBank/DDBJ whole genome shotgun (WGS) entry which is preliminary data.</text>
</comment>
<feature type="compositionally biased region" description="Basic and acidic residues" evidence="1">
    <location>
        <begin position="7"/>
        <end position="27"/>
    </location>
</feature>
<proteinExistence type="predicted"/>
<accession>A0A4Z2EUW8</accession>
<evidence type="ECO:0000313" key="3">
    <source>
        <dbReference type="Proteomes" id="UP000314294"/>
    </source>
</evidence>
<dbReference type="Proteomes" id="UP000314294">
    <property type="component" value="Unassembled WGS sequence"/>
</dbReference>
<gene>
    <name evidence="2" type="ORF">EYF80_057789</name>
</gene>
<evidence type="ECO:0000313" key="2">
    <source>
        <dbReference type="EMBL" id="TNN32052.1"/>
    </source>
</evidence>
<feature type="region of interest" description="Disordered" evidence="1">
    <location>
        <begin position="1"/>
        <end position="27"/>
    </location>
</feature>
<dbReference type="EMBL" id="SRLO01002960">
    <property type="protein sequence ID" value="TNN32052.1"/>
    <property type="molecule type" value="Genomic_DNA"/>
</dbReference>
<sequence>MQTAGVTRDRRTSVERRAARSGVPERRAARSGVLHGAACRSGVLHGAACWSGVLHGAACCTERRAAAACWRRHASASTLLVLSVWTQRDGLLNGRNGPMLTTSATQKLKDSDISDCQSPVWLANDDIIISLWEASILDPSLLLDRMRDGGSQ</sequence>
<organism evidence="2 3">
    <name type="scientific">Liparis tanakae</name>
    <name type="common">Tanaka's snailfish</name>
    <dbReference type="NCBI Taxonomy" id="230148"/>
    <lineage>
        <taxon>Eukaryota</taxon>
        <taxon>Metazoa</taxon>
        <taxon>Chordata</taxon>
        <taxon>Craniata</taxon>
        <taxon>Vertebrata</taxon>
        <taxon>Euteleostomi</taxon>
        <taxon>Actinopterygii</taxon>
        <taxon>Neopterygii</taxon>
        <taxon>Teleostei</taxon>
        <taxon>Neoteleostei</taxon>
        <taxon>Acanthomorphata</taxon>
        <taxon>Eupercaria</taxon>
        <taxon>Perciformes</taxon>
        <taxon>Cottioidei</taxon>
        <taxon>Cottales</taxon>
        <taxon>Liparidae</taxon>
        <taxon>Liparis</taxon>
    </lineage>
</organism>
<evidence type="ECO:0000256" key="1">
    <source>
        <dbReference type="SAM" id="MobiDB-lite"/>
    </source>
</evidence>
<reference evidence="2 3" key="1">
    <citation type="submission" date="2019-03" db="EMBL/GenBank/DDBJ databases">
        <title>First draft genome of Liparis tanakae, snailfish: a comprehensive survey of snailfish specific genes.</title>
        <authorList>
            <person name="Kim W."/>
            <person name="Song I."/>
            <person name="Jeong J.-H."/>
            <person name="Kim D."/>
            <person name="Kim S."/>
            <person name="Ryu S."/>
            <person name="Song J.Y."/>
            <person name="Lee S.K."/>
        </authorList>
    </citation>
    <scope>NUCLEOTIDE SEQUENCE [LARGE SCALE GENOMIC DNA]</scope>
    <source>
        <tissue evidence="2">Muscle</tissue>
    </source>
</reference>
<keyword evidence="3" id="KW-1185">Reference proteome</keyword>